<feature type="domain" description="Histidine kinase" evidence="13">
    <location>
        <begin position="190"/>
        <end position="412"/>
    </location>
</feature>
<dbReference type="FunFam" id="1.10.287.130:FF:000001">
    <property type="entry name" value="Two-component sensor histidine kinase"/>
    <property type="match status" value="1"/>
</dbReference>
<dbReference type="InterPro" id="IPR036890">
    <property type="entry name" value="HATPase_C_sf"/>
</dbReference>
<dbReference type="PRINTS" id="PR00344">
    <property type="entry name" value="BCTRLSENSOR"/>
</dbReference>
<keyword evidence="6" id="KW-0808">Transferase</keyword>
<proteinExistence type="predicted"/>
<dbReference type="FunFam" id="3.30.565.10:FF:000006">
    <property type="entry name" value="Sensor histidine kinase WalK"/>
    <property type="match status" value="1"/>
</dbReference>
<comment type="catalytic activity">
    <reaction evidence="1">
        <text>ATP + protein L-histidine = ADP + protein N-phospho-L-histidine.</text>
        <dbReference type="EC" id="2.7.13.3"/>
    </reaction>
</comment>
<keyword evidence="4" id="KW-1003">Cell membrane</keyword>
<keyword evidence="11 12" id="KW-0472">Membrane</keyword>
<dbReference type="GO" id="GO:0016036">
    <property type="term" value="P:cellular response to phosphate starvation"/>
    <property type="evidence" value="ECO:0007669"/>
    <property type="project" value="TreeGrafter"/>
</dbReference>
<evidence type="ECO:0000313" key="15">
    <source>
        <dbReference type="EMBL" id="GIP19432.1"/>
    </source>
</evidence>
<evidence type="ECO:0000256" key="7">
    <source>
        <dbReference type="ARBA" id="ARBA00022741"/>
    </source>
</evidence>
<dbReference type="InterPro" id="IPR003594">
    <property type="entry name" value="HATPase_dom"/>
</dbReference>
<dbReference type="InterPro" id="IPR003661">
    <property type="entry name" value="HisK_dim/P_dom"/>
</dbReference>
<dbReference type="SMART" id="SM00388">
    <property type="entry name" value="HisKA"/>
    <property type="match status" value="1"/>
</dbReference>
<evidence type="ECO:0000256" key="4">
    <source>
        <dbReference type="ARBA" id="ARBA00022475"/>
    </source>
</evidence>
<dbReference type="Gene3D" id="6.10.340.10">
    <property type="match status" value="1"/>
</dbReference>
<evidence type="ECO:0000259" key="13">
    <source>
        <dbReference type="PROSITE" id="PS50109"/>
    </source>
</evidence>
<dbReference type="AlphaFoldDB" id="A0A920CWL3"/>
<dbReference type="CDD" id="cd06225">
    <property type="entry name" value="HAMP"/>
    <property type="match status" value="1"/>
</dbReference>
<dbReference type="Pfam" id="PF02518">
    <property type="entry name" value="HATPase_c"/>
    <property type="match status" value="1"/>
</dbReference>
<dbReference type="SMART" id="SM00304">
    <property type="entry name" value="HAMP"/>
    <property type="match status" value="1"/>
</dbReference>
<dbReference type="PROSITE" id="PS50885">
    <property type="entry name" value="HAMP"/>
    <property type="match status" value="1"/>
</dbReference>
<keyword evidence="10" id="KW-0902">Two-component regulatory system</keyword>
<dbReference type="InterPro" id="IPR005467">
    <property type="entry name" value="His_kinase_dom"/>
</dbReference>
<evidence type="ECO:0000256" key="2">
    <source>
        <dbReference type="ARBA" id="ARBA00004651"/>
    </source>
</evidence>
<comment type="subcellular location">
    <subcellularLocation>
        <location evidence="2">Cell membrane</location>
        <topology evidence="2">Multi-pass membrane protein</topology>
    </subcellularLocation>
</comment>
<protein>
    <recommendedName>
        <fullName evidence="3">histidine kinase</fullName>
        <ecNumber evidence="3">2.7.13.3</ecNumber>
    </recommendedName>
</protein>
<evidence type="ECO:0000256" key="8">
    <source>
        <dbReference type="ARBA" id="ARBA00022777"/>
    </source>
</evidence>
<dbReference type="Proteomes" id="UP000683139">
    <property type="component" value="Unassembled WGS sequence"/>
</dbReference>
<evidence type="ECO:0000256" key="9">
    <source>
        <dbReference type="ARBA" id="ARBA00022840"/>
    </source>
</evidence>
<name>A0A920CWL3_9BACL</name>
<dbReference type="Pfam" id="PF00672">
    <property type="entry name" value="HAMP"/>
    <property type="match status" value="1"/>
</dbReference>
<dbReference type="GO" id="GO:0005524">
    <property type="term" value="F:ATP binding"/>
    <property type="evidence" value="ECO:0007669"/>
    <property type="project" value="UniProtKB-KW"/>
</dbReference>
<evidence type="ECO:0000256" key="10">
    <source>
        <dbReference type="ARBA" id="ARBA00023012"/>
    </source>
</evidence>
<dbReference type="CDD" id="cd00082">
    <property type="entry name" value="HisKA"/>
    <property type="match status" value="1"/>
</dbReference>
<dbReference type="Pfam" id="PF00512">
    <property type="entry name" value="HisKA"/>
    <property type="match status" value="1"/>
</dbReference>
<dbReference type="InterPro" id="IPR050351">
    <property type="entry name" value="BphY/WalK/GraS-like"/>
</dbReference>
<feature type="domain" description="HAMP" evidence="14">
    <location>
        <begin position="123"/>
        <end position="175"/>
    </location>
</feature>
<keyword evidence="8" id="KW-0418">Kinase</keyword>
<feature type="transmembrane region" description="Helical" evidence="12">
    <location>
        <begin position="99"/>
        <end position="117"/>
    </location>
</feature>
<keyword evidence="5" id="KW-0597">Phosphoprotein</keyword>
<evidence type="ECO:0000256" key="3">
    <source>
        <dbReference type="ARBA" id="ARBA00012438"/>
    </source>
</evidence>
<dbReference type="PANTHER" id="PTHR45453">
    <property type="entry name" value="PHOSPHATE REGULON SENSOR PROTEIN PHOR"/>
    <property type="match status" value="1"/>
</dbReference>
<dbReference type="EC" id="2.7.13.3" evidence="3"/>
<evidence type="ECO:0000256" key="1">
    <source>
        <dbReference type="ARBA" id="ARBA00000085"/>
    </source>
</evidence>
<dbReference type="EMBL" id="BOSE01000015">
    <property type="protein sequence ID" value="GIP19432.1"/>
    <property type="molecule type" value="Genomic_DNA"/>
</dbReference>
<keyword evidence="12" id="KW-0812">Transmembrane</keyword>
<accession>A0A920CWL3</accession>
<keyword evidence="9" id="KW-0067">ATP-binding</keyword>
<dbReference type="PANTHER" id="PTHR45453:SF1">
    <property type="entry name" value="PHOSPHATE REGULON SENSOR PROTEIN PHOR"/>
    <property type="match status" value="1"/>
</dbReference>
<comment type="caution">
    <text evidence="15">The sequence shown here is derived from an EMBL/GenBank/DDBJ whole genome shotgun (WGS) entry which is preliminary data.</text>
</comment>
<organism evidence="15 16">
    <name type="scientific">Paenibacillus montaniterrae</name>
    <dbReference type="NCBI Taxonomy" id="429341"/>
    <lineage>
        <taxon>Bacteria</taxon>
        <taxon>Bacillati</taxon>
        <taxon>Bacillota</taxon>
        <taxon>Bacilli</taxon>
        <taxon>Bacillales</taxon>
        <taxon>Paenibacillaceae</taxon>
        <taxon>Paenibacillus</taxon>
    </lineage>
</organism>
<dbReference type="Gene3D" id="1.10.287.130">
    <property type="match status" value="1"/>
</dbReference>
<evidence type="ECO:0000256" key="6">
    <source>
        <dbReference type="ARBA" id="ARBA00022679"/>
    </source>
</evidence>
<dbReference type="GO" id="GO:0005886">
    <property type="term" value="C:plasma membrane"/>
    <property type="evidence" value="ECO:0007669"/>
    <property type="project" value="UniProtKB-SubCell"/>
</dbReference>
<dbReference type="RefSeq" id="WP_213520167.1">
    <property type="nucleotide sequence ID" value="NZ_BOSE01000015.1"/>
</dbReference>
<keyword evidence="7" id="KW-0547">Nucleotide-binding</keyword>
<evidence type="ECO:0000256" key="5">
    <source>
        <dbReference type="ARBA" id="ARBA00022553"/>
    </source>
</evidence>
<dbReference type="SUPFAM" id="SSF55874">
    <property type="entry name" value="ATPase domain of HSP90 chaperone/DNA topoisomerase II/histidine kinase"/>
    <property type="match status" value="1"/>
</dbReference>
<keyword evidence="16" id="KW-1185">Reference proteome</keyword>
<gene>
    <name evidence="15" type="ORF">J40TS1_50740</name>
</gene>
<evidence type="ECO:0000313" key="16">
    <source>
        <dbReference type="Proteomes" id="UP000683139"/>
    </source>
</evidence>
<reference evidence="15" key="1">
    <citation type="submission" date="2021-03" db="EMBL/GenBank/DDBJ databases">
        <title>Antimicrobial resistance genes in bacteria isolated from Japanese honey, and their potential for conferring macrolide and lincosamide resistance in the American foulbrood pathogen Paenibacillus larvae.</title>
        <authorList>
            <person name="Okamoto M."/>
            <person name="Kumagai M."/>
            <person name="Kanamori H."/>
            <person name="Takamatsu D."/>
        </authorList>
    </citation>
    <scope>NUCLEOTIDE SEQUENCE</scope>
    <source>
        <strain evidence="15">J40TS1</strain>
    </source>
</reference>
<dbReference type="CDD" id="cd00075">
    <property type="entry name" value="HATPase"/>
    <property type="match status" value="1"/>
</dbReference>
<dbReference type="GO" id="GO:0000155">
    <property type="term" value="F:phosphorelay sensor kinase activity"/>
    <property type="evidence" value="ECO:0007669"/>
    <property type="project" value="InterPro"/>
</dbReference>
<dbReference type="SMART" id="SM00387">
    <property type="entry name" value="HATPase_c"/>
    <property type="match status" value="1"/>
</dbReference>
<evidence type="ECO:0000259" key="14">
    <source>
        <dbReference type="PROSITE" id="PS50885"/>
    </source>
</evidence>
<dbReference type="SUPFAM" id="SSF47384">
    <property type="entry name" value="Homodimeric domain of signal transducing histidine kinase"/>
    <property type="match status" value="1"/>
</dbReference>
<dbReference type="SUPFAM" id="SSF158472">
    <property type="entry name" value="HAMP domain-like"/>
    <property type="match status" value="1"/>
</dbReference>
<evidence type="ECO:0000256" key="12">
    <source>
        <dbReference type="SAM" id="Phobius"/>
    </source>
</evidence>
<dbReference type="InterPro" id="IPR004358">
    <property type="entry name" value="Sig_transdc_His_kin-like_C"/>
</dbReference>
<dbReference type="GO" id="GO:0004721">
    <property type="term" value="F:phosphoprotein phosphatase activity"/>
    <property type="evidence" value="ECO:0007669"/>
    <property type="project" value="TreeGrafter"/>
</dbReference>
<dbReference type="PROSITE" id="PS50109">
    <property type="entry name" value="HIS_KIN"/>
    <property type="match status" value="1"/>
</dbReference>
<evidence type="ECO:0000256" key="11">
    <source>
        <dbReference type="ARBA" id="ARBA00023136"/>
    </source>
</evidence>
<dbReference type="InterPro" id="IPR003660">
    <property type="entry name" value="HAMP_dom"/>
</dbReference>
<keyword evidence="12" id="KW-1133">Transmembrane helix</keyword>
<dbReference type="InterPro" id="IPR036097">
    <property type="entry name" value="HisK_dim/P_sf"/>
</dbReference>
<dbReference type="Gene3D" id="3.30.565.10">
    <property type="entry name" value="Histidine kinase-like ATPase, C-terminal domain"/>
    <property type="match status" value="1"/>
</dbReference>
<sequence>MKTVRIRTFTVLCLLLLLTLPWIFFVVAHVVETKSLSIASRSEQQEMVQQHLQGHLNELIHLLEASPEQWDDPAWRQELQARLQQAKQDLALESESNPYTVQVVAAFIGLLLAFFIVGMQMRRRLLTPLEQMSVAARQIADGDLDVQVPRSRITEIAEVREGFTLMVNGLQSSHQKQLELEEERRFVISAVAHDLRTPLFALRGYLDGLAQGIAKSPEQAAKYLAVCKEKSLQLDRLVEDLFTFTKMEYVDAKLNSKPLDLRLILQRSIDSLSLLAQKKSIAIFDNINEDDAAEACMVNGDSHLLERAINNLLDNAVRHTPAHGEITVQCGREEQRIVFAIYDTGHGFAQEELKRVFEPLYRGEQSRNRATGGSGLGLTISQRIVRRHGGELKASNRPQGGAILSGWLPAAKSAASETLQ</sequence>